<evidence type="ECO:0000256" key="1">
    <source>
        <dbReference type="SAM" id="Phobius"/>
    </source>
</evidence>
<dbReference type="AlphaFoldDB" id="A0AAW8D0C0"/>
<evidence type="ECO:0000313" key="2">
    <source>
        <dbReference type="EMBL" id="MDP9896005.1"/>
    </source>
</evidence>
<gene>
    <name evidence="2" type="ORF">J2W31_005132</name>
</gene>
<comment type="caution">
    <text evidence="2">The sequence shown here is derived from an EMBL/GenBank/DDBJ whole genome shotgun (WGS) entry which is preliminary data.</text>
</comment>
<keyword evidence="1" id="KW-0472">Membrane</keyword>
<sequence>MAAADLWPWLAVAGVGALHGLNPATGWMLAAAWGVRSGDRAQALRALMPIAVGHAASIGLVAGAVAFGLAMDRVAMQVLAGGLFVAAAVLHLWRRTPTAARAPAGHAGLALWSFMMSTAHGAGLMLVPALIPLCMTDGAGQQIAASDSLMLAFAAVGVHTAAMLAITGLIASGVCRGFDAGACWLRSFYLRTRPRLNRKNMPIARAVSIPPRMN</sequence>
<feature type="transmembrane region" description="Helical" evidence="1">
    <location>
        <begin position="105"/>
        <end position="131"/>
    </location>
</feature>
<proteinExistence type="predicted"/>
<feature type="transmembrane region" description="Helical" evidence="1">
    <location>
        <begin position="6"/>
        <end position="35"/>
    </location>
</feature>
<dbReference type="RefSeq" id="WP_307606291.1">
    <property type="nucleotide sequence ID" value="NZ_JAUSRD010000015.1"/>
</dbReference>
<feature type="transmembrane region" description="Helical" evidence="1">
    <location>
        <begin position="74"/>
        <end position="93"/>
    </location>
</feature>
<organism evidence="2 3">
    <name type="scientific">Variovorax boronicumulans</name>
    <dbReference type="NCBI Taxonomy" id="436515"/>
    <lineage>
        <taxon>Bacteria</taxon>
        <taxon>Pseudomonadati</taxon>
        <taxon>Pseudomonadota</taxon>
        <taxon>Betaproteobacteria</taxon>
        <taxon>Burkholderiales</taxon>
        <taxon>Comamonadaceae</taxon>
        <taxon>Variovorax</taxon>
    </lineage>
</organism>
<keyword evidence="1" id="KW-1133">Transmembrane helix</keyword>
<dbReference type="Proteomes" id="UP001242045">
    <property type="component" value="Unassembled WGS sequence"/>
</dbReference>
<name>A0AAW8D0C0_9BURK</name>
<evidence type="ECO:0000313" key="3">
    <source>
        <dbReference type="Proteomes" id="UP001242045"/>
    </source>
</evidence>
<feature type="transmembrane region" description="Helical" evidence="1">
    <location>
        <begin position="47"/>
        <end position="68"/>
    </location>
</feature>
<protein>
    <submittedName>
        <fullName evidence="2">Uncharacterized protein</fullName>
    </submittedName>
</protein>
<accession>A0AAW8D0C0</accession>
<keyword evidence="1" id="KW-0812">Transmembrane</keyword>
<feature type="transmembrane region" description="Helical" evidence="1">
    <location>
        <begin position="151"/>
        <end position="171"/>
    </location>
</feature>
<dbReference type="EMBL" id="JAUSRD010000015">
    <property type="protein sequence ID" value="MDP9896005.1"/>
    <property type="molecule type" value="Genomic_DNA"/>
</dbReference>
<reference evidence="2" key="1">
    <citation type="submission" date="2023-07" db="EMBL/GenBank/DDBJ databases">
        <title>Sorghum-associated microbial communities from plants grown in Nebraska, USA.</title>
        <authorList>
            <person name="Schachtman D."/>
        </authorList>
    </citation>
    <scope>NUCLEOTIDE SEQUENCE</scope>
    <source>
        <strain evidence="2">DS3754</strain>
    </source>
</reference>